<dbReference type="InterPro" id="IPR000847">
    <property type="entry name" value="LysR_HTH_N"/>
</dbReference>
<sequence length="169" mass="18904">MHITIRQLQVFEAVARHLSYTRAAEELHLTQPAVSMQIKQMESSVGLPMFEQIGKKIYLTQAGDAMLLHARTIMQHLEAAAEEMNDLRGEDSGRLRVAIASTVNYFATQLLADFARENPAVEISLDVTNRELLLSRLEANLPDLVLMGKPPTDMDLVSESFMDNPLIVI</sequence>
<evidence type="ECO:0000256" key="1">
    <source>
        <dbReference type="ARBA" id="ARBA00009437"/>
    </source>
</evidence>
<evidence type="ECO:0000313" key="6">
    <source>
        <dbReference type="EMBL" id="SVB81516.1"/>
    </source>
</evidence>
<evidence type="ECO:0000256" key="4">
    <source>
        <dbReference type="ARBA" id="ARBA00023163"/>
    </source>
</evidence>
<proteinExistence type="inferred from homology"/>
<dbReference type="Gene3D" id="3.40.190.10">
    <property type="entry name" value="Periplasmic binding protein-like II"/>
    <property type="match status" value="1"/>
</dbReference>
<feature type="domain" description="HTH lysR-type" evidence="5">
    <location>
        <begin position="3"/>
        <end position="60"/>
    </location>
</feature>
<dbReference type="PANTHER" id="PTHR30126">
    <property type="entry name" value="HTH-TYPE TRANSCRIPTIONAL REGULATOR"/>
    <property type="match status" value="1"/>
</dbReference>
<dbReference type="Pfam" id="PF03466">
    <property type="entry name" value="LysR_substrate"/>
    <property type="match status" value="1"/>
</dbReference>
<organism evidence="6">
    <name type="scientific">marine metagenome</name>
    <dbReference type="NCBI Taxonomy" id="408172"/>
    <lineage>
        <taxon>unclassified sequences</taxon>
        <taxon>metagenomes</taxon>
        <taxon>ecological metagenomes</taxon>
    </lineage>
</organism>
<accession>A0A382H2H2</accession>
<dbReference type="InterPro" id="IPR036390">
    <property type="entry name" value="WH_DNA-bd_sf"/>
</dbReference>
<gene>
    <name evidence="6" type="ORF">METZ01_LOCUS234370</name>
</gene>
<dbReference type="SUPFAM" id="SSF53850">
    <property type="entry name" value="Periplasmic binding protein-like II"/>
    <property type="match status" value="1"/>
</dbReference>
<protein>
    <recommendedName>
        <fullName evidence="5">HTH lysR-type domain-containing protein</fullName>
    </recommendedName>
</protein>
<dbReference type="PROSITE" id="PS50931">
    <property type="entry name" value="HTH_LYSR"/>
    <property type="match status" value="1"/>
</dbReference>
<dbReference type="SUPFAM" id="SSF46785">
    <property type="entry name" value="Winged helix' DNA-binding domain"/>
    <property type="match status" value="1"/>
</dbReference>
<dbReference type="InterPro" id="IPR036388">
    <property type="entry name" value="WH-like_DNA-bd_sf"/>
</dbReference>
<dbReference type="GO" id="GO:0000976">
    <property type="term" value="F:transcription cis-regulatory region binding"/>
    <property type="evidence" value="ECO:0007669"/>
    <property type="project" value="TreeGrafter"/>
</dbReference>
<reference evidence="6" key="1">
    <citation type="submission" date="2018-05" db="EMBL/GenBank/DDBJ databases">
        <authorList>
            <person name="Lanie J.A."/>
            <person name="Ng W.-L."/>
            <person name="Kazmierczak K.M."/>
            <person name="Andrzejewski T.M."/>
            <person name="Davidsen T.M."/>
            <person name="Wayne K.J."/>
            <person name="Tettelin H."/>
            <person name="Glass J.I."/>
            <person name="Rusch D."/>
            <person name="Podicherti R."/>
            <person name="Tsui H.-C.T."/>
            <person name="Winkler M.E."/>
        </authorList>
    </citation>
    <scope>NUCLEOTIDE SEQUENCE</scope>
</reference>
<dbReference type="PRINTS" id="PR00039">
    <property type="entry name" value="HTHLYSR"/>
</dbReference>
<dbReference type="InterPro" id="IPR005119">
    <property type="entry name" value="LysR_subst-bd"/>
</dbReference>
<keyword evidence="3" id="KW-0238">DNA-binding</keyword>
<dbReference type="GO" id="GO:0003700">
    <property type="term" value="F:DNA-binding transcription factor activity"/>
    <property type="evidence" value="ECO:0007669"/>
    <property type="project" value="InterPro"/>
</dbReference>
<dbReference type="EMBL" id="UINC01058819">
    <property type="protein sequence ID" value="SVB81516.1"/>
    <property type="molecule type" value="Genomic_DNA"/>
</dbReference>
<evidence type="ECO:0000256" key="3">
    <source>
        <dbReference type="ARBA" id="ARBA00023125"/>
    </source>
</evidence>
<evidence type="ECO:0000256" key="2">
    <source>
        <dbReference type="ARBA" id="ARBA00023015"/>
    </source>
</evidence>
<dbReference type="PANTHER" id="PTHR30126:SF5">
    <property type="entry name" value="HTH-TYPE TRANSCRIPTIONAL ACTIVATOR CMPR"/>
    <property type="match status" value="1"/>
</dbReference>
<feature type="non-terminal residue" evidence="6">
    <location>
        <position position="169"/>
    </location>
</feature>
<comment type="similarity">
    <text evidence="1">Belongs to the LysR transcriptional regulatory family.</text>
</comment>
<dbReference type="FunFam" id="1.10.10.10:FF:000001">
    <property type="entry name" value="LysR family transcriptional regulator"/>
    <property type="match status" value="1"/>
</dbReference>
<evidence type="ECO:0000259" key="5">
    <source>
        <dbReference type="PROSITE" id="PS50931"/>
    </source>
</evidence>
<keyword evidence="2" id="KW-0805">Transcription regulation</keyword>
<name>A0A382H2H2_9ZZZZ</name>
<dbReference type="Gene3D" id="1.10.10.10">
    <property type="entry name" value="Winged helix-like DNA-binding domain superfamily/Winged helix DNA-binding domain"/>
    <property type="match status" value="1"/>
</dbReference>
<dbReference type="AlphaFoldDB" id="A0A382H2H2"/>
<dbReference type="Pfam" id="PF00126">
    <property type="entry name" value="HTH_1"/>
    <property type="match status" value="1"/>
</dbReference>
<keyword evidence="4" id="KW-0804">Transcription</keyword>